<dbReference type="InterPro" id="IPR015991">
    <property type="entry name" value="TatD/YcfH-like"/>
</dbReference>
<evidence type="ECO:0000313" key="4">
    <source>
        <dbReference type="EMBL" id="ACZ19427.1"/>
    </source>
</evidence>
<feature type="binding site" evidence="3">
    <location>
        <position position="8"/>
    </location>
    <ligand>
        <name>a divalent metal cation</name>
        <dbReference type="ChEBI" id="CHEBI:60240"/>
        <label>1</label>
    </ligand>
</feature>
<dbReference type="GO" id="GO:0004536">
    <property type="term" value="F:DNA nuclease activity"/>
    <property type="evidence" value="ECO:0007669"/>
    <property type="project" value="InterPro"/>
</dbReference>
<dbReference type="KEGG" id="tai:Taci_1195"/>
<dbReference type="HOGENOM" id="CLU_031506_4_0_0"/>
<sequence>MFFDSHCHWNHESLGVRQLESEVGRCVAAGVASALVAGYDLPSSRRAHGLSLEVRGVSVVASVGLHPHDAKDLDQGLLGELEALCTHREVRAVGEIGLDFWYCNSPREVQLEAFEAQLDLACRVGRPVILHLRSGRDGEDAYRPAFDLLRSFLSGLPDPPGVLHCFSGGVDQARSALDMGFLISFAGPITYPKAEESRRACAMVPRDMLLLETDSPYLAPQSVRGKKNEPAFVVEVYRTAAQVRGVPLEALAADVWENGRRLFGPLGGADRGL</sequence>
<feature type="binding site" evidence="3">
    <location>
        <position position="131"/>
    </location>
    <ligand>
        <name>a divalent metal cation</name>
        <dbReference type="ChEBI" id="CHEBI:60240"/>
        <label>2</label>
    </ligand>
</feature>
<feature type="binding site" evidence="3">
    <location>
        <position position="95"/>
    </location>
    <ligand>
        <name>a divalent metal cation</name>
        <dbReference type="ChEBI" id="CHEBI:60240"/>
        <label>1</label>
    </ligand>
</feature>
<proteinExistence type="predicted"/>
<evidence type="ECO:0000256" key="3">
    <source>
        <dbReference type="PIRSR" id="PIRSR005902-1"/>
    </source>
</evidence>
<dbReference type="GO" id="GO:0016788">
    <property type="term" value="F:hydrolase activity, acting on ester bonds"/>
    <property type="evidence" value="ECO:0007669"/>
    <property type="project" value="InterPro"/>
</dbReference>
<dbReference type="GO" id="GO:0046872">
    <property type="term" value="F:metal ion binding"/>
    <property type="evidence" value="ECO:0007669"/>
    <property type="project" value="UniProtKB-KW"/>
</dbReference>
<dbReference type="RefSeq" id="WP_012869939.1">
    <property type="nucleotide sequence ID" value="NC_013522.1"/>
</dbReference>
<dbReference type="Proteomes" id="UP000002030">
    <property type="component" value="Chromosome"/>
</dbReference>
<dbReference type="NCBIfam" id="TIGR00010">
    <property type="entry name" value="YchF/TatD family DNA exonuclease"/>
    <property type="match status" value="1"/>
</dbReference>
<name>D1B5Y6_THEAS</name>
<dbReference type="EnsemblBacteria" id="ACZ19427">
    <property type="protein sequence ID" value="ACZ19427"/>
    <property type="gene ID" value="Taci_1195"/>
</dbReference>
<dbReference type="AlphaFoldDB" id="D1B5Y6"/>
<dbReference type="PANTHER" id="PTHR46124">
    <property type="entry name" value="D-AMINOACYL-TRNA DEACYLASE"/>
    <property type="match status" value="1"/>
</dbReference>
<dbReference type="EMBL" id="CP001818">
    <property type="protein sequence ID" value="ACZ19427.1"/>
    <property type="molecule type" value="Genomic_DNA"/>
</dbReference>
<dbReference type="PIRSF" id="PIRSF005902">
    <property type="entry name" value="DNase_TatD"/>
    <property type="match status" value="1"/>
</dbReference>
<evidence type="ECO:0000256" key="2">
    <source>
        <dbReference type="ARBA" id="ARBA00022801"/>
    </source>
</evidence>
<reference evidence="4 5" key="1">
    <citation type="journal article" date="2009" name="Stand. Genomic Sci.">
        <title>Complete genome sequence of Thermanaerovibrio acidaminovorans type strain (Su883).</title>
        <authorList>
            <person name="Chovatia M."/>
            <person name="Sikorski J."/>
            <person name="Schroder M."/>
            <person name="Lapidus A."/>
            <person name="Nolan M."/>
            <person name="Tice H."/>
            <person name="Glavina Del Rio T."/>
            <person name="Copeland A."/>
            <person name="Cheng J.F."/>
            <person name="Lucas S."/>
            <person name="Chen F."/>
            <person name="Bruce D."/>
            <person name="Goodwin L."/>
            <person name="Pitluck S."/>
            <person name="Ivanova N."/>
            <person name="Mavromatis K."/>
            <person name="Ovchinnikova G."/>
            <person name="Pati A."/>
            <person name="Chen A."/>
            <person name="Palaniappan K."/>
            <person name="Land M."/>
            <person name="Hauser L."/>
            <person name="Chang Y.J."/>
            <person name="Jeffries C.D."/>
            <person name="Chain P."/>
            <person name="Saunders E."/>
            <person name="Detter J.C."/>
            <person name="Brettin T."/>
            <person name="Rohde M."/>
            <person name="Goker M."/>
            <person name="Spring S."/>
            <person name="Bristow J."/>
            <person name="Markowitz V."/>
            <person name="Hugenholtz P."/>
            <person name="Kyrpides N.C."/>
            <person name="Klenk H.P."/>
            <person name="Eisen J.A."/>
        </authorList>
    </citation>
    <scope>NUCLEOTIDE SEQUENCE [LARGE SCALE GENOMIC DNA]</scope>
    <source>
        <strain evidence="5">ATCC 49978 / DSM 6589 / Su883</strain>
    </source>
</reference>
<keyword evidence="5" id="KW-1185">Reference proteome</keyword>
<evidence type="ECO:0000313" key="5">
    <source>
        <dbReference type="Proteomes" id="UP000002030"/>
    </source>
</evidence>
<organism evidence="4 5">
    <name type="scientific">Thermanaerovibrio acidaminovorans (strain ATCC 49978 / DSM 6589 / Su883)</name>
    <name type="common">Selenomonas acidaminovorans</name>
    <dbReference type="NCBI Taxonomy" id="525903"/>
    <lineage>
        <taxon>Bacteria</taxon>
        <taxon>Thermotogati</taxon>
        <taxon>Synergistota</taxon>
        <taxon>Synergistia</taxon>
        <taxon>Synergistales</taxon>
        <taxon>Synergistaceae</taxon>
        <taxon>Thermanaerovibrio</taxon>
    </lineage>
</organism>
<dbReference type="STRING" id="525903.Taci_1195"/>
<feature type="binding site" evidence="3">
    <location>
        <position position="164"/>
    </location>
    <ligand>
        <name>a divalent metal cation</name>
        <dbReference type="ChEBI" id="CHEBI:60240"/>
        <label>2</label>
    </ligand>
</feature>
<dbReference type="SUPFAM" id="SSF51556">
    <property type="entry name" value="Metallo-dependent hydrolases"/>
    <property type="match status" value="1"/>
</dbReference>
<feature type="binding site" evidence="3">
    <location>
        <position position="214"/>
    </location>
    <ligand>
        <name>a divalent metal cation</name>
        <dbReference type="ChEBI" id="CHEBI:60240"/>
        <label>1</label>
    </ligand>
</feature>
<keyword evidence="1 3" id="KW-0479">Metal-binding</keyword>
<dbReference type="PANTHER" id="PTHR46124:SF2">
    <property type="entry name" value="D-AMINOACYL-TRNA DEACYLASE"/>
    <property type="match status" value="1"/>
</dbReference>
<accession>D1B5Y6</accession>
<dbReference type="CDD" id="cd01310">
    <property type="entry name" value="TatD_DNAse"/>
    <property type="match status" value="1"/>
</dbReference>
<keyword evidence="2 4" id="KW-0378">Hydrolase</keyword>
<gene>
    <name evidence="4" type="ordered locus">Taci_1195</name>
</gene>
<dbReference type="Gene3D" id="3.20.20.140">
    <property type="entry name" value="Metal-dependent hydrolases"/>
    <property type="match status" value="1"/>
</dbReference>
<feature type="binding site" evidence="3">
    <location>
        <position position="6"/>
    </location>
    <ligand>
        <name>a divalent metal cation</name>
        <dbReference type="ChEBI" id="CHEBI:60240"/>
        <label>1</label>
    </ligand>
</feature>
<dbReference type="GO" id="GO:0005829">
    <property type="term" value="C:cytosol"/>
    <property type="evidence" value="ECO:0007669"/>
    <property type="project" value="TreeGrafter"/>
</dbReference>
<dbReference type="eggNOG" id="COG0084">
    <property type="taxonomic scope" value="Bacteria"/>
</dbReference>
<dbReference type="OrthoDB" id="9810005at2"/>
<protein>
    <submittedName>
        <fullName evidence="4">Hydrolase, TatD family</fullName>
    </submittedName>
</protein>
<dbReference type="InterPro" id="IPR001130">
    <property type="entry name" value="TatD-like"/>
</dbReference>
<dbReference type="Pfam" id="PF01026">
    <property type="entry name" value="TatD_DNase"/>
    <property type="match status" value="1"/>
</dbReference>
<dbReference type="PATRIC" id="fig|525903.6.peg.1195"/>
<dbReference type="FunFam" id="3.20.20.140:FF:000005">
    <property type="entry name" value="TatD family hydrolase"/>
    <property type="match status" value="1"/>
</dbReference>
<dbReference type="InterPro" id="IPR032466">
    <property type="entry name" value="Metal_Hydrolase"/>
</dbReference>
<evidence type="ECO:0000256" key="1">
    <source>
        <dbReference type="ARBA" id="ARBA00022723"/>
    </source>
</evidence>